<evidence type="ECO:0000313" key="2">
    <source>
        <dbReference type="Proteomes" id="UP000284395"/>
    </source>
</evidence>
<dbReference type="RefSeq" id="WP_120325849.1">
    <property type="nucleotide sequence ID" value="NZ_RAPF01000012.1"/>
</dbReference>
<dbReference type="EMBL" id="RAPF01000012">
    <property type="protein sequence ID" value="RKF17696.1"/>
    <property type="molecule type" value="Genomic_DNA"/>
</dbReference>
<evidence type="ECO:0000313" key="1">
    <source>
        <dbReference type="EMBL" id="RKF17696.1"/>
    </source>
</evidence>
<dbReference type="Proteomes" id="UP000284395">
    <property type="component" value="Unassembled WGS sequence"/>
</dbReference>
<protein>
    <submittedName>
        <fullName evidence="1">Uncharacterized protein</fullName>
    </submittedName>
</protein>
<dbReference type="AlphaFoldDB" id="A0A420EAI5"/>
<accession>A0A420EAI5</accession>
<organism evidence="1 2">
    <name type="scientific">Altericroceibacterium spongiae</name>
    <dbReference type="NCBI Taxonomy" id="2320269"/>
    <lineage>
        <taxon>Bacteria</taxon>
        <taxon>Pseudomonadati</taxon>
        <taxon>Pseudomonadota</taxon>
        <taxon>Alphaproteobacteria</taxon>
        <taxon>Sphingomonadales</taxon>
        <taxon>Erythrobacteraceae</taxon>
        <taxon>Altericroceibacterium</taxon>
    </lineage>
</organism>
<reference evidence="1 2" key="1">
    <citation type="submission" date="2018-09" db="EMBL/GenBank/DDBJ databases">
        <title>Altererythrobacter spongiae sp. nov., isolated from a marine sponge.</title>
        <authorList>
            <person name="Zhuang L."/>
            <person name="Luo L."/>
        </authorList>
    </citation>
    <scope>NUCLEOTIDE SEQUENCE [LARGE SCALE GENOMIC DNA]</scope>
    <source>
        <strain evidence="1 2">HN-Y73</strain>
    </source>
</reference>
<name>A0A420EAI5_9SPHN</name>
<dbReference type="OrthoDB" id="7406602at2"/>
<comment type="caution">
    <text evidence="1">The sequence shown here is derived from an EMBL/GenBank/DDBJ whole genome shotgun (WGS) entry which is preliminary data.</text>
</comment>
<keyword evidence="2" id="KW-1185">Reference proteome</keyword>
<gene>
    <name evidence="1" type="ORF">D6851_15660</name>
</gene>
<sequence>MAARKYDSIQGSNSPVESGLFYIIDKVMTEKKVSRRQLWRDGVISERVFRSFEKKITSGALSLAELEAIQSYLGIDKIRAFLAVSTLDCPQSYFNATCETLSNLTAEFAAMLIDLHSATQGRIEPLPTRQAKALAGKNKKLLLDHHMRRQNDDLPGFA</sequence>
<proteinExistence type="predicted"/>